<dbReference type="InterPro" id="IPR001387">
    <property type="entry name" value="Cro/C1-type_HTH"/>
</dbReference>
<evidence type="ECO:0000313" key="2">
    <source>
        <dbReference type="EMBL" id="RHM74033.1"/>
    </source>
</evidence>
<evidence type="ECO:0000313" key="3">
    <source>
        <dbReference type="Proteomes" id="UP000285610"/>
    </source>
</evidence>
<dbReference type="Proteomes" id="UP000285610">
    <property type="component" value="Unassembled WGS sequence"/>
</dbReference>
<dbReference type="GO" id="GO:0003677">
    <property type="term" value="F:DNA binding"/>
    <property type="evidence" value="ECO:0007669"/>
    <property type="project" value="InterPro"/>
</dbReference>
<proteinExistence type="predicted"/>
<sequence length="45" mass="5095">MEKKTIGSFIAALRKANGMTQKDLAEQLNVSDKTVSRWERKSPTE</sequence>
<dbReference type="AlphaFoldDB" id="A0A415S883"/>
<protein>
    <submittedName>
        <fullName evidence="2">XRE family transcriptional regulator</fullName>
    </submittedName>
</protein>
<feature type="domain" description="HTH cro/C1-type" evidence="1">
    <location>
        <begin position="10"/>
        <end position="40"/>
    </location>
</feature>
<dbReference type="InterPro" id="IPR010982">
    <property type="entry name" value="Lambda_DNA-bd_dom_sf"/>
</dbReference>
<reference evidence="2 3" key="1">
    <citation type="submission" date="2018-08" db="EMBL/GenBank/DDBJ databases">
        <title>A genome reference for cultivated species of the human gut microbiota.</title>
        <authorList>
            <person name="Zou Y."/>
            <person name="Xue W."/>
            <person name="Luo G."/>
        </authorList>
    </citation>
    <scope>NUCLEOTIDE SEQUENCE [LARGE SCALE GENOMIC DNA]</scope>
    <source>
        <strain evidence="2 3">AF33-12</strain>
    </source>
</reference>
<dbReference type="Pfam" id="PF01381">
    <property type="entry name" value="HTH_3"/>
    <property type="match status" value="1"/>
</dbReference>
<comment type="caution">
    <text evidence="2">The sequence shown here is derived from an EMBL/GenBank/DDBJ whole genome shotgun (WGS) entry which is preliminary data.</text>
</comment>
<dbReference type="EMBL" id="QRQE01000029">
    <property type="protein sequence ID" value="RHM74033.1"/>
    <property type="molecule type" value="Genomic_DNA"/>
</dbReference>
<gene>
    <name evidence="2" type="ORF">DWZ50_11955</name>
</gene>
<organism evidence="2 3">
    <name type="scientific">Mediterraneibacter gnavus</name>
    <name type="common">Ruminococcus gnavus</name>
    <dbReference type="NCBI Taxonomy" id="33038"/>
    <lineage>
        <taxon>Bacteria</taxon>
        <taxon>Bacillati</taxon>
        <taxon>Bacillota</taxon>
        <taxon>Clostridia</taxon>
        <taxon>Lachnospirales</taxon>
        <taxon>Lachnospiraceae</taxon>
        <taxon>Mediterraneibacter</taxon>
    </lineage>
</organism>
<dbReference type="RefSeq" id="WP_118444858.1">
    <property type="nucleotide sequence ID" value="NZ_JBCPGC010000042.1"/>
</dbReference>
<dbReference type="Gene3D" id="1.10.260.40">
    <property type="entry name" value="lambda repressor-like DNA-binding domains"/>
    <property type="match status" value="1"/>
</dbReference>
<evidence type="ECO:0000259" key="1">
    <source>
        <dbReference type="PROSITE" id="PS50943"/>
    </source>
</evidence>
<dbReference type="PROSITE" id="PS50943">
    <property type="entry name" value="HTH_CROC1"/>
    <property type="match status" value="1"/>
</dbReference>
<dbReference type="CDD" id="cd00093">
    <property type="entry name" value="HTH_XRE"/>
    <property type="match status" value="1"/>
</dbReference>
<accession>A0A415S883</accession>
<dbReference type="SUPFAM" id="SSF47413">
    <property type="entry name" value="lambda repressor-like DNA-binding domains"/>
    <property type="match status" value="1"/>
</dbReference>
<name>A0A415S883_MEDGN</name>